<proteinExistence type="predicted"/>
<keyword evidence="3" id="KW-1185">Reference proteome</keyword>
<protein>
    <submittedName>
        <fullName evidence="2">Uncharacterized protein</fullName>
    </submittedName>
</protein>
<dbReference type="Proteomes" id="UP000554520">
    <property type="component" value="Unassembled WGS sequence"/>
</dbReference>
<feature type="region of interest" description="Disordered" evidence="1">
    <location>
        <begin position="1"/>
        <end position="36"/>
    </location>
</feature>
<organism evidence="2 3">
    <name type="scientific">Phyllobacterium trifolii</name>
    <dbReference type="NCBI Taxonomy" id="300193"/>
    <lineage>
        <taxon>Bacteria</taxon>
        <taxon>Pseudomonadati</taxon>
        <taxon>Pseudomonadota</taxon>
        <taxon>Alphaproteobacteria</taxon>
        <taxon>Hyphomicrobiales</taxon>
        <taxon>Phyllobacteriaceae</taxon>
        <taxon>Phyllobacterium</taxon>
    </lineage>
</organism>
<evidence type="ECO:0000313" key="3">
    <source>
        <dbReference type="Proteomes" id="UP000554520"/>
    </source>
</evidence>
<gene>
    <name evidence="2" type="ORF">FHS21_004023</name>
</gene>
<evidence type="ECO:0000313" key="2">
    <source>
        <dbReference type="EMBL" id="MBB3147599.1"/>
    </source>
</evidence>
<dbReference type="AlphaFoldDB" id="A0A839UGE7"/>
<evidence type="ECO:0000256" key="1">
    <source>
        <dbReference type="SAM" id="MobiDB-lite"/>
    </source>
</evidence>
<reference evidence="2 3" key="1">
    <citation type="submission" date="2020-08" db="EMBL/GenBank/DDBJ databases">
        <title>Genomic Encyclopedia of Type Strains, Phase III (KMG-III): the genomes of soil and plant-associated and newly described type strains.</title>
        <authorList>
            <person name="Whitman W."/>
        </authorList>
    </citation>
    <scope>NUCLEOTIDE SEQUENCE [LARGE SCALE GENOMIC DNA]</scope>
    <source>
        <strain evidence="2 3">CECT 7015</strain>
    </source>
</reference>
<dbReference type="EMBL" id="JACHXN010000013">
    <property type="protein sequence ID" value="MBB3147599.1"/>
    <property type="molecule type" value="Genomic_DNA"/>
</dbReference>
<accession>A0A839UGE7</accession>
<sequence length="67" mass="7538">MGASSQHFVRRMPTAPGHLMDASKQHMPKTKHEPERLSDVLKRSKGAYSIKKHTAFGKVRVVKTPDL</sequence>
<comment type="caution">
    <text evidence="2">The sequence shown here is derived from an EMBL/GenBank/DDBJ whole genome shotgun (WGS) entry which is preliminary data.</text>
</comment>
<name>A0A839UGE7_9HYPH</name>